<protein>
    <submittedName>
        <fullName evidence="2">G_PROTEIN_RECEP_F1_2 domain-containing protein</fullName>
    </submittedName>
</protein>
<evidence type="ECO:0000313" key="2">
    <source>
        <dbReference type="WBParaSite" id="RSKR_0000885150.1"/>
    </source>
</evidence>
<name>A0AC35U8I1_9BILA</name>
<evidence type="ECO:0000313" key="1">
    <source>
        <dbReference type="Proteomes" id="UP000095286"/>
    </source>
</evidence>
<accession>A0AC35U8I1</accession>
<reference evidence="2" key="1">
    <citation type="submission" date="2016-11" db="UniProtKB">
        <authorList>
            <consortium name="WormBaseParasite"/>
        </authorList>
    </citation>
    <scope>IDENTIFICATION</scope>
    <source>
        <strain evidence="2">KR3021</strain>
    </source>
</reference>
<dbReference type="WBParaSite" id="RSKR_0000885150.1">
    <property type="protein sequence ID" value="RSKR_0000885150.1"/>
    <property type="gene ID" value="RSKR_0000885150"/>
</dbReference>
<sequence length="215" mass="24964">MFLDFFTILNLSTFFISVFTNLMVLSLYKHFESKKNIAMLSIFCQFALDLIFSVANLILRVEIIVITYEEINYLTYRLNYFDYMPTTFFIFITIFVRYAFVTRFKIELRHLILMYIISIITVAAFTIPLCFLGFDKSIDPQIIYHSSLISGIIDSSITSESKIPGMVAMLIPIIAIITTLAKYRKFIVDNELKLTVTPAFAQFLPTCKLHNLYIL</sequence>
<dbReference type="Proteomes" id="UP000095286">
    <property type="component" value="Unplaced"/>
</dbReference>
<organism evidence="1 2">
    <name type="scientific">Rhabditophanes sp. KR3021</name>
    <dbReference type="NCBI Taxonomy" id="114890"/>
    <lineage>
        <taxon>Eukaryota</taxon>
        <taxon>Metazoa</taxon>
        <taxon>Ecdysozoa</taxon>
        <taxon>Nematoda</taxon>
        <taxon>Chromadorea</taxon>
        <taxon>Rhabditida</taxon>
        <taxon>Tylenchina</taxon>
        <taxon>Panagrolaimomorpha</taxon>
        <taxon>Strongyloidoidea</taxon>
        <taxon>Alloionematidae</taxon>
        <taxon>Rhabditophanes</taxon>
    </lineage>
</organism>
<proteinExistence type="predicted"/>